<comment type="caution">
    <text evidence="2">The sequence shown here is derived from an EMBL/GenBank/DDBJ whole genome shotgun (WGS) entry which is preliminary data.</text>
</comment>
<name>A0A9Q0IND6_9TELE</name>
<dbReference type="AlphaFoldDB" id="A0A9Q0IND6"/>
<keyword evidence="3" id="KW-1185">Reference proteome</keyword>
<reference evidence="2" key="1">
    <citation type="submission" date="2022-07" db="EMBL/GenBank/DDBJ databases">
        <title>Chromosome-level genome of Muraenolepis orangiensis.</title>
        <authorList>
            <person name="Kim J."/>
        </authorList>
    </citation>
    <scope>NUCLEOTIDE SEQUENCE</scope>
    <source>
        <strain evidence="2">KU_S4_2022</strain>
        <tissue evidence="2">Muscle</tissue>
    </source>
</reference>
<accession>A0A9Q0IND6</accession>
<gene>
    <name evidence="2" type="ORF">NHX12_026980</name>
</gene>
<sequence>MQGSACPWVRCRLPPELWEMTGGQVTSSGPFHNGWEDVIAAHRRPPLTGDEPGGLKEESRLTGDEPGGLKEESRLTGDEPDGLKEESRLTGDEPGGLKEESRLTGDEPGGLKEESRLTGDEPGGLKEESRLTLCCNRRSDSTQSCRHANTSC</sequence>
<organism evidence="2 3">
    <name type="scientific">Muraenolepis orangiensis</name>
    <name type="common">Patagonian moray cod</name>
    <dbReference type="NCBI Taxonomy" id="630683"/>
    <lineage>
        <taxon>Eukaryota</taxon>
        <taxon>Metazoa</taxon>
        <taxon>Chordata</taxon>
        <taxon>Craniata</taxon>
        <taxon>Vertebrata</taxon>
        <taxon>Euteleostomi</taxon>
        <taxon>Actinopterygii</taxon>
        <taxon>Neopterygii</taxon>
        <taxon>Teleostei</taxon>
        <taxon>Neoteleostei</taxon>
        <taxon>Acanthomorphata</taxon>
        <taxon>Zeiogadaria</taxon>
        <taxon>Gadariae</taxon>
        <taxon>Gadiformes</taxon>
        <taxon>Muraenolepidoidei</taxon>
        <taxon>Muraenolepididae</taxon>
        <taxon>Muraenolepis</taxon>
    </lineage>
</organism>
<feature type="region of interest" description="Disordered" evidence="1">
    <location>
        <begin position="40"/>
        <end position="131"/>
    </location>
</feature>
<evidence type="ECO:0000256" key="1">
    <source>
        <dbReference type="SAM" id="MobiDB-lite"/>
    </source>
</evidence>
<dbReference type="EMBL" id="JANIIK010000043">
    <property type="protein sequence ID" value="KAJ3604929.1"/>
    <property type="molecule type" value="Genomic_DNA"/>
</dbReference>
<feature type="compositionally biased region" description="Basic and acidic residues" evidence="1">
    <location>
        <begin position="53"/>
        <end position="130"/>
    </location>
</feature>
<dbReference type="Proteomes" id="UP001148018">
    <property type="component" value="Unassembled WGS sequence"/>
</dbReference>
<evidence type="ECO:0000313" key="3">
    <source>
        <dbReference type="Proteomes" id="UP001148018"/>
    </source>
</evidence>
<protein>
    <submittedName>
        <fullName evidence="2">Uncharacterized protein</fullName>
    </submittedName>
</protein>
<proteinExistence type="predicted"/>
<evidence type="ECO:0000313" key="2">
    <source>
        <dbReference type="EMBL" id="KAJ3604929.1"/>
    </source>
</evidence>